<evidence type="ECO:0000313" key="2">
    <source>
        <dbReference type="Proteomes" id="UP001232148"/>
    </source>
</evidence>
<proteinExistence type="predicted"/>
<keyword evidence="2" id="KW-1185">Reference proteome</keyword>
<comment type="caution">
    <text evidence="1">The sequence shown here is derived from an EMBL/GenBank/DDBJ whole genome shotgun (WGS) entry which is preliminary data.</text>
</comment>
<protein>
    <submittedName>
        <fullName evidence="1">Uncharacterized protein</fullName>
    </submittedName>
</protein>
<reference evidence="1" key="1">
    <citation type="submission" date="2021-06" db="EMBL/GenBank/DDBJ databases">
        <title>Comparative genomics, transcriptomics and evolutionary studies reveal genomic signatures of adaptation to plant cell wall in hemibiotrophic fungi.</title>
        <authorList>
            <consortium name="DOE Joint Genome Institute"/>
            <person name="Baroncelli R."/>
            <person name="Diaz J.F."/>
            <person name="Benocci T."/>
            <person name="Peng M."/>
            <person name="Battaglia E."/>
            <person name="Haridas S."/>
            <person name="Andreopoulos W."/>
            <person name="Labutti K."/>
            <person name="Pangilinan J."/>
            <person name="Floch G.L."/>
            <person name="Makela M.R."/>
            <person name="Henrissat B."/>
            <person name="Grigoriev I.V."/>
            <person name="Crouch J.A."/>
            <person name="De Vries R.P."/>
            <person name="Sukno S.A."/>
            <person name="Thon M.R."/>
        </authorList>
    </citation>
    <scope>NUCLEOTIDE SEQUENCE</scope>
    <source>
        <strain evidence="1">MAFF235873</strain>
    </source>
</reference>
<name>A0AAD9H4W0_9PEZI</name>
<accession>A0AAD9H4W0</accession>
<dbReference type="EMBL" id="MU843097">
    <property type="protein sequence ID" value="KAK2021544.1"/>
    <property type="molecule type" value="Genomic_DNA"/>
</dbReference>
<evidence type="ECO:0000313" key="1">
    <source>
        <dbReference type="EMBL" id="KAK2021544.1"/>
    </source>
</evidence>
<organism evidence="1 2">
    <name type="scientific">Colletotrichum zoysiae</name>
    <dbReference type="NCBI Taxonomy" id="1216348"/>
    <lineage>
        <taxon>Eukaryota</taxon>
        <taxon>Fungi</taxon>
        <taxon>Dikarya</taxon>
        <taxon>Ascomycota</taxon>
        <taxon>Pezizomycotina</taxon>
        <taxon>Sordariomycetes</taxon>
        <taxon>Hypocreomycetidae</taxon>
        <taxon>Glomerellales</taxon>
        <taxon>Glomerellaceae</taxon>
        <taxon>Colletotrichum</taxon>
        <taxon>Colletotrichum graminicola species complex</taxon>
    </lineage>
</organism>
<sequence>MAVTAATTRTDVISVQSADTRWKIAPLPLGFGRDKLGFCDTSRWCIAYFMHGEVMMADCISRLEQDDIWISTWPNPRVLARTRNGTVLFCPPPCSAHDRQMLQGAWLWMPGWLAWPRACSTEVPTYNTRRLVVATANAHERVFPFWSSPLLPRYRPGMVCTLAKEAMECRLRTLRNCGRRPRNENPRVGQVRVLRERSAGRTIG</sequence>
<dbReference type="AlphaFoldDB" id="A0AAD9H4W0"/>
<gene>
    <name evidence="1" type="ORF">LX32DRAFT_248219</name>
</gene>
<dbReference type="Proteomes" id="UP001232148">
    <property type="component" value="Unassembled WGS sequence"/>
</dbReference>